<feature type="transmembrane region" description="Helical" evidence="7">
    <location>
        <begin position="39"/>
        <end position="60"/>
    </location>
</feature>
<evidence type="ECO:0000256" key="2">
    <source>
        <dbReference type="ARBA" id="ARBA00022475"/>
    </source>
</evidence>
<evidence type="ECO:0000256" key="6">
    <source>
        <dbReference type="SAM" id="MobiDB-lite"/>
    </source>
</evidence>
<keyword evidence="4 7" id="KW-1133">Transmembrane helix</keyword>
<keyword evidence="2" id="KW-1003">Cell membrane</keyword>
<dbReference type="Proteomes" id="UP000478463">
    <property type="component" value="Chromosome"/>
</dbReference>
<evidence type="ECO:0000256" key="5">
    <source>
        <dbReference type="ARBA" id="ARBA00023136"/>
    </source>
</evidence>
<name>A0A6L7INX5_9ACTN</name>
<dbReference type="Pfam" id="PF03788">
    <property type="entry name" value="LrgA"/>
    <property type="match status" value="1"/>
</dbReference>
<dbReference type="EMBL" id="CP063310">
    <property type="protein sequence ID" value="QOS68112.1"/>
    <property type="molecule type" value="Genomic_DNA"/>
</dbReference>
<feature type="transmembrane region" description="Helical" evidence="7">
    <location>
        <begin position="123"/>
        <end position="146"/>
    </location>
</feature>
<evidence type="ECO:0000256" key="7">
    <source>
        <dbReference type="SAM" id="Phobius"/>
    </source>
</evidence>
<reference evidence="8 9" key="1">
    <citation type="submission" date="2020-10" db="EMBL/GenBank/DDBJ databases">
        <title>Eggerthella sp. nov., isolated from human feces.</title>
        <authorList>
            <person name="Yajun G."/>
        </authorList>
    </citation>
    <scope>NUCLEOTIDE SEQUENCE [LARGE SCALE GENOMIC DNA]</scope>
    <source>
        <strain evidence="8 9">HF-1101</strain>
    </source>
</reference>
<comment type="subcellular location">
    <subcellularLocation>
        <location evidence="1">Cell membrane</location>
        <topology evidence="1">Multi-pass membrane protein</topology>
    </subcellularLocation>
</comment>
<protein>
    <submittedName>
        <fullName evidence="8">CidA/LrgA family protein</fullName>
    </submittedName>
</protein>
<gene>
    <name evidence="8" type="ORF">GS424_016735</name>
</gene>
<organism evidence="8 9">
    <name type="scientific">Eggerthella guodeyinii</name>
    <dbReference type="NCBI Taxonomy" id="2690837"/>
    <lineage>
        <taxon>Bacteria</taxon>
        <taxon>Bacillati</taxon>
        <taxon>Actinomycetota</taxon>
        <taxon>Coriobacteriia</taxon>
        <taxon>Eggerthellales</taxon>
        <taxon>Eggerthellaceae</taxon>
        <taxon>Eggerthella</taxon>
    </lineage>
</organism>
<keyword evidence="3 7" id="KW-0812">Transmembrane</keyword>
<dbReference type="GO" id="GO:0005886">
    <property type="term" value="C:plasma membrane"/>
    <property type="evidence" value="ECO:0007669"/>
    <property type="project" value="UniProtKB-SubCell"/>
</dbReference>
<evidence type="ECO:0000313" key="8">
    <source>
        <dbReference type="EMBL" id="QOS68112.1"/>
    </source>
</evidence>
<dbReference type="PANTHER" id="PTHR33931">
    <property type="entry name" value="HOLIN-LIKE PROTEIN CIDA-RELATED"/>
    <property type="match status" value="1"/>
</dbReference>
<evidence type="ECO:0000256" key="4">
    <source>
        <dbReference type="ARBA" id="ARBA00022989"/>
    </source>
</evidence>
<keyword evidence="5 7" id="KW-0472">Membrane</keyword>
<dbReference type="AlphaFoldDB" id="A0A6L7INX5"/>
<dbReference type="KEGG" id="egd:GS424_016735"/>
<feature type="region of interest" description="Disordered" evidence="6">
    <location>
        <begin position="1"/>
        <end position="27"/>
    </location>
</feature>
<evidence type="ECO:0000313" key="9">
    <source>
        <dbReference type="Proteomes" id="UP000478463"/>
    </source>
</evidence>
<dbReference type="InterPro" id="IPR005538">
    <property type="entry name" value="LrgA/CidA"/>
</dbReference>
<feature type="transmembrane region" description="Helical" evidence="7">
    <location>
        <begin position="95"/>
        <end position="117"/>
    </location>
</feature>
<evidence type="ECO:0000256" key="3">
    <source>
        <dbReference type="ARBA" id="ARBA00022692"/>
    </source>
</evidence>
<dbReference type="RefSeq" id="WP_160940997.1">
    <property type="nucleotide sequence ID" value="NZ_CP063310.1"/>
</dbReference>
<proteinExistence type="predicted"/>
<sequence length="162" mass="16653">MEQLTDAASGVSGCASAPSPNDASWRTKAGRAGKRGARLVVQLGVVVAVYAAGCALASVLPVQLPGNIVGMVLLLALLGTGLLKARHVGDACDCLLDNMSLFFIPAGVAIMGCFSLLEGNAAKFALVCVITTVLVFLATSYTVMLVSRLLAKRDARTADEEA</sequence>
<dbReference type="PANTHER" id="PTHR33931:SF2">
    <property type="entry name" value="HOLIN-LIKE PROTEIN CIDA"/>
    <property type="match status" value="1"/>
</dbReference>
<accession>A0A6L7INX5</accession>
<feature type="transmembrane region" description="Helical" evidence="7">
    <location>
        <begin position="66"/>
        <end position="83"/>
    </location>
</feature>
<evidence type="ECO:0000256" key="1">
    <source>
        <dbReference type="ARBA" id="ARBA00004651"/>
    </source>
</evidence>